<feature type="transmembrane region" description="Helical" evidence="2">
    <location>
        <begin position="348"/>
        <end position="370"/>
    </location>
</feature>
<keyword evidence="2" id="KW-1133">Transmembrane helix</keyword>
<keyword evidence="3" id="KW-0732">Signal</keyword>
<feature type="region of interest" description="Disordered" evidence="1">
    <location>
        <begin position="494"/>
        <end position="636"/>
    </location>
</feature>
<feature type="compositionally biased region" description="Polar residues" evidence="1">
    <location>
        <begin position="505"/>
        <end position="531"/>
    </location>
</feature>
<feature type="signal peptide" evidence="3">
    <location>
        <begin position="1"/>
        <end position="21"/>
    </location>
</feature>
<dbReference type="EMBL" id="JBBXJM010000001">
    <property type="protein sequence ID" value="KAL1412368.1"/>
    <property type="molecule type" value="Genomic_DNA"/>
</dbReference>
<comment type="caution">
    <text evidence="4">The sequence shown here is derived from an EMBL/GenBank/DDBJ whole genome shotgun (WGS) entry which is preliminary data.</text>
</comment>
<evidence type="ECO:0000256" key="1">
    <source>
        <dbReference type="SAM" id="MobiDB-lite"/>
    </source>
</evidence>
<dbReference type="RefSeq" id="XP_069212312.1">
    <property type="nucleotide sequence ID" value="XM_069348768.1"/>
</dbReference>
<dbReference type="GeneID" id="95981156"/>
<gene>
    <name evidence="4" type="ORF">Q8F55_000113</name>
</gene>
<feature type="region of interest" description="Disordered" evidence="1">
    <location>
        <begin position="461"/>
        <end position="481"/>
    </location>
</feature>
<keyword evidence="5" id="KW-1185">Reference proteome</keyword>
<evidence type="ECO:0000256" key="2">
    <source>
        <dbReference type="SAM" id="Phobius"/>
    </source>
</evidence>
<proteinExistence type="predicted"/>
<name>A0ABR3QDA9_9TREE</name>
<feature type="compositionally biased region" description="Basic and acidic residues" evidence="1">
    <location>
        <begin position="605"/>
        <end position="616"/>
    </location>
</feature>
<feature type="compositionally biased region" description="Low complexity" evidence="1">
    <location>
        <begin position="542"/>
        <end position="551"/>
    </location>
</feature>
<dbReference type="Proteomes" id="UP001565368">
    <property type="component" value="Unassembled WGS sequence"/>
</dbReference>
<evidence type="ECO:0000256" key="3">
    <source>
        <dbReference type="SAM" id="SignalP"/>
    </source>
</evidence>
<organism evidence="4 5">
    <name type="scientific">Vanrija albida</name>
    <dbReference type="NCBI Taxonomy" id="181172"/>
    <lineage>
        <taxon>Eukaryota</taxon>
        <taxon>Fungi</taxon>
        <taxon>Dikarya</taxon>
        <taxon>Basidiomycota</taxon>
        <taxon>Agaricomycotina</taxon>
        <taxon>Tremellomycetes</taxon>
        <taxon>Trichosporonales</taxon>
        <taxon>Trichosporonaceae</taxon>
        <taxon>Vanrija</taxon>
    </lineage>
</organism>
<feature type="chain" id="PRO_5045909792" description="Transmembrane protein" evidence="3">
    <location>
        <begin position="22"/>
        <end position="636"/>
    </location>
</feature>
<protein>
    <recommendedName>
        <fullName evidence="6">Transmembrane protein</fullName>
    </recommendedName>
</protein>
<sequence length="636" mass="66818">MVHPLAGWAVAIVSLASVASAFTPTLEFNLTLKDTYPFLTYLPAQAWEEVFEGTPSTSYTPGMFGGGDSRHFINSTATTNSVSLSFYGKWVSFDISVDSTQQPSAAIMQLDGRSTVENYQAIPGNKGVVRGNLYYDRVDWGSHTATASFVNNSFSFYGATITTGMITQATDVNNVTFRDVPMARNAATNKAFTWTGKWDYSGTIGGGGNQVPLSVPAMVGQPGSVCSVSLPANTSFIYINGTAGLGHGSATFTLSPPPPQGFPTTVNTFNPWASTVALYFTPVDPTLQYSLSISVGQDGVLGLDTLEVYSALNDPNWALNFGTVQGQNDGSKGGGGGEHKSSSNVGAIAGGAAGGAVALLAVALVTYLVIKKRRQAKTTNVFEVDEEHAHYEPFPHSGSGVTQPLVEVTAAPTPQFTPLTEGQDAEKAYATAGGGYATTDFGSQGAPAGFWGTALSDVSEKTEENRYSTPLASPKVPAADQRHSMPISVIGLNERTSHLGPGPTSPASSHTDEGTQQLGRLTTNFSGSTASFGPGARTATESVVSGSSSTSKPLPFPVPSPLQSPLSKAEEAARDAEEGERAERAERAELQAEGQASSSVQRPHNLREEDGGRVGESDTLDTLPPEYNPEWRHTLN</sequence>
<feature type="compositionally biased region" description="Basic and acidic residues" evidence="1">
    <location>
        <begin position="568"/>
        <end position="590"/>
    </location>
</feature>
<evidence type="ECO:0000313" key="4">
    <source>
        <dbReference type="EMBL" id="KAL1412368.1"/>
    </source>
</evidence>
<reference evidence="4 5" key="1">
    <citation type="submission" date="2023-08" db="EMBL/GenBank/DDBJ databases">
        <title>Annotated Genome Sequence of Vanrija albida AlHP1.</title>
        <authorList>
            <person name="Herzog R."/>
        </authorList>
    </citation>
    <scope>NUCLEOTIDE SEQUENCE [LARGE SCALE GENOMIC DNA]</scope>
    <source>
        <strain evidence="4 5">AlHP1</strain>
    </source>
</reference>
<evidence type="ECO:0000313" key="5">
    <source>
        <dbReference type="Proteomes" id="UP001565368"/>
    </source>
</evidence>
<keyword evidence="2" id="KW-0472">Membrane</keyword>
<accession>A0ABR3QDA9</accession>
<keyword evidence="2" id="KW-0812">Transmembrane</keyword>
<evidence type="ECO:0008006" key="6">
    <source>
        <dbReference type="Google" id="ProtNLM"/>
    </source>
</evidence>